<proteinExistence type="inferred from homology"/>
<reference evidence="8" key="1">
    <citation type="journal article" date="2008" name="Nat. Genet.">
        <title>The Pristionchus pacificus genome provides a unique perspective on nematode lifestyle and parasitism.</title>
        <authorList>
            <person name="Dieterich C."/>
            <person name="Clifton S.W."/>
            <person name="Schuster L.N."/>
            <person name="Chinwalla A."/>
            <person name="Delehaunty K."/>
            <person name="Dinkelacker I."/>
            <person name="Fulton L."/>
            <person name="Fulton R."/>
            <person name="Godfrey J."/>
            <person name="Minx P."/>
            <person name="Mitreva M."/>
            <person name="Roeseler W."/>
            <person name="Tian H."/>
            <person name="Witte H."/>
            <person name="Yang S.P."/>
            <person name="Wilson R.K."/>
            <person name="Sommer R.J."/>
        </authorList>
    </citation>
    <scope>NUCLEOTIDE SEQUENCE [LARGE SCALE GENOMIC DNA]</scope>
    <source>
        <strain evidence="8">PS312</strain>
    </source>
</reference>
<accession>A0A2A6B7V7</accession>
<dbReference type="InterPro" id="IPR013780">
    <property type="entry name" value="Glyco_hydro_b"/>
</dbReference>
<dbReference type="Gene3D" id="3.20.20.80">
    <property type="entry name" value="Glycosidases"/>
    <property type="match status" value="1"/>
</dbReference>
<dbReference type="OrthoDB" id="196493at2759"/>
<dbReference type="InterPro" id="IPR013783">
    <property type="entry name" value="Ig-like_fold"/>
</dbReference>
<dbReference type="SUPFAM" id="SSF81296">
    <property type="entry name" value="E set domains"/>
    <property type="match status" value="1"/>
</dbReference>
<dbReference type="GO" id="GO:0005737">
    <property type="term" value="C:cytoplasm"/>
    <property type="evidence" value="ECO:0000318"/>
    <property type="project" value="GO_Central"/>
</dbReference>
<dbReference type="GO" id="GO:0004553">
    <property type="term" value="F:hydrolase activity, hydrolyzing O-glycosyl compounds"/>
    <property type="evidence" value="ECO:0007669"/>
    <property type="project" value="InterPro"/>
</dbReference>
<dbReference type="SMART" id="SM00642">
    <property type="entry name" value="Aamy"/>
    <property type="match status" value="1"/>
</dbReference>
<dbReference type="FunFam" id="2.60.40.10:FF:002515">
    <property type="entry name" value="Alpha-amylase"/>
    <property type="match status" value="1"/>
</dbReference>
<feature type="region of interest" description="Disordered" evidence="6">
    <location>
        <begin position="806"/>
        <end position="844"/>
    </location>
</feature>
<feature type="compositionally biased region" description="Pro residues" evidence="6">
    <location>
        <begin position="820"/>
        <end position="834"/>
    </location>
</feature>
<dbReference type="GO" id="GO:0043169">
    <property type="term" value="F:cation binding"/>
    <property type="evidence" value="ECO:0007669"/>
    <property type="project" value="InterPro"/>
</dbReference>
<dbReference type="PANTHER" id="PTHR43651:SF3">
    <property type="entry name" value="1,4-ALPHA-GLUCAN-BRANCHING ENZYME"/>
    <property type="match status" value="1"/>
</dbReference>
<dbReference type="SUPFAM" id="SSF51011">
    <property type="entry name" value="Glycosyl hydrolase domain"/>
    <property type="match status" value="1"/>
</dbReference>
<dbReference type="Proteomes" id="UP000005239">
    <property type="component" value="Unassembled WGS sequence"/>
</dbReference>
<evidence type="ECO:0000256" key="6">
    <source>
        <dbReference type="SAM" id="MobiDB-lite"/>
    </source>
</evidence>
<dbReference type="Gene3D" id="2.60.40.10">
    <property type="entry name" value="Immunoglobulins"/>
    <property type="match status" value="1"/>
</dbReference>
<evidence type="ECO:0000313" key="7">
    <source>
        <dbReference type="EnsemblMetazoa" id="PPA19531.1"/>
    </source>
</evidence>
<evidence type="ECO:0000256" key="4">
    <source>
        <dbReference type="ARBA" id="ARBA00022679"/>
    </source>
</evidence>
<evidence type="ECO:0000256" key="5">
    <source>
        <dbReference type="ARBA" id="ARBA00060592"/>
    </source>
</evidence>
<accession>A0A8R1YF61</accession>
<dbReference type="InterPro" id="IPR017853">
    <property type="entry name" value="GH"/>
</dbReference>
<dbReference type="AlphaFoldDB" id="A0A2A6B7V7"/>
<dbReference type="PANTHER" id="PTHR43651">
    <property type="entry name" value="1,4-ALPHA-GLUCAN-BRANCHING ENZYME"/>
    <property type="match status" value="1"/>
</dbReference>
<dbReference type="GO" id="GO:0003844">
    <property type="term" value="F:1,4-alpha-glucan branching enzyme activity"/>
    <property type="evidence" value="ECO:0000318"/>
    <property type="project" value="GO_Central"/>
</dbReference>
<name>A0A2A6B7V7_PRIPA</name>
<dbReference type="Pfam" id="PF02922">
    <property type="entry name" value="CBM_48"/>
    <property type="match status" value="1"/>
</dbReference>
<comment type="similarity">
    <text evidence="2">Belongs to the glycosyl hydrolase 13 family. GlgB subfamily.</text>
</comment>
<evidence type="ECO:0000256" key="3">
    <source>
        <dbReference type="ARBA" id="ARBA00012541"/>
    </source>
</evidence>
<evidence type="ECO:0000256" key="2">
    <source>
        <dbReference type="ARBA" id="ARBA00009000"/>
    </source>
</evidence>
<dbReference type="Gene3D" id="2.60.40.1180">
    <property type="entry name" value="Golgi alpha-mannosidase II"/>
    <property type="match status" value="1"/>
</dbReference>
<dbReference type="GO" id="GO:0005978">
    <property type="term" value="P:glycogen biosynthetic process"/>
    <property type="evidence" value="ECO:0000318"/>
    <property type="project" value="GO_Central"/>
</dbReference>
<dbReference type="SUPFAM" id="SSF51445">
    <property type="entry name" value="(Trans)glycosidases"/>
    <property type="match status" value="1"/>
</dbReference>
<dbReference type="CDD" id="cd02854">
    <property type="entry name" value="E_set_GBE_euk_N"/>
    <property type="match status" value="1"/>
</dbReference>
<dbReference type="CDD" id="cd11321">
    <property type="entry name" value="AmyAc_bac_euk_BE"/>
    <property type="match status" value="1"/>
</dbReference>
<gene>
    <name evidence="7" type="primary">WBGene00109085</name>
</gene>
<reference evidence="7" key="2">
    <citation type="submission" date="2022-06" db="UniProtKB">
        <authorList>
            <consortium name="EnsemblMetazoa"/>
        </authorList>
    </citation>
    <scope>IDENTIFICATION</scope>
    <source>
        <strain evidence="7">PS312</strain>
    </source>
</reference>
<dbReference type="InterPro" id="IPR004193">
    <property type="entry name" value="Glyco_hydro_13_N"/>
</dbReference>
<comment type="pathway">
    <text evidence="5">Glycan biosynthesis.</text>
</comment>
<keyword evidence="8" id="KW-1185">Reference proteome</keyword>
<dbReference type="FunFam" id="2.60.40.1180:FF:000003">
    <property type="entry name" value="1,4-alpha-glucan-branching enzyme, chloroplastic/amyloplastic"/>
    <property type="match status" value="1"/>
</dbReference>
<dbReference type="InterPro" id="IPR014756">
    <property type="entry name" value="Ig_E-set"/>
</dbReference>
<evidence type="ECO:0000256" key="1">
    <source>
        <dbReference type="ARBA" id="ARBA00000826"/>
    </source>
</evidence>
<protein>
    <recommendedName>
        <fullName evidence="3">1,4-alpha-glucan branching enzyme</fullName>
        <ecNumber evidence="3">2.4.1.18</ecNumber>
    </recommendedName>
</protein>
<comment type="catalytic activity">
    <reaction evidence="1">
        <text>Transfers a segment of a (1-&gt;4)-alpha-D-glucan chain to a primary hydroxy group in a similar glucan chain.</text>
        <dbReference type="EC" id="2.4.1.18"/>
    </reaction>
</comment>
<organism evidence="7 8">
    <name type="scientific">Pristionchus pacificus</name>
    <name type="common">Parasitic nematode worm</name>
    <dbReference type="NCBI Taxonomy" id="54126"/>
    <lineage>
        <taxon>Eukaryota</taxon>
        <taxon>Metazoa</taxon>
        <taxon>Ecdysozoa</taxon>
        <taxon>Nematoda</taxon>
        <taxon>Chromadorea</taxon>
        <taxon>Rhabditida</taxon>
        <taxon>Rhabditina</taxon>
        <taxon>Diplogasteromorpha</taxon>
        <taxon>Diplogasteroidea</taxon>
        <taxon>Neodiplogasteridae</taxon>
        <taxon>Pristionchus</taxon>
    </lineage>
</organism>
<keyword evidence="4" id="KW-0808">Transferase</keyword>
<dbReference type="Pfam" id="PF02806">
    <property type="entry name" value="Alpha-amylase_C"/>
    <property type="match status" value="1"/>
</dbReference>
<dbReference type="FunFam" id="3.20.20.80:FF:000001">
    <property type="entry name" value="1,4-alpha-glucan branching enzyme"/>
    <property type="match status" value="1"/>
</dbReference>
<dbReference type="EnsemblMetazoa" id="PPA19531.1">
    <property type="protein sequence ID" value="PPA19531.1"/>
    <property type="gene ID" value="WBGene00109085"/>
</dbReference>
<dbReference type="EC" id="2.4.1.18" evidence="3"/>
<evidence type="ECO:0000313" key="8">
    <source>
        <dbReference type="Proteomes" id="UP000005239"/>
    </source>
</evidence>
<dbReference type="InterPro" id="IPR006047">
    <property type="entry name" value="GH13_cat_dom"/>
</dbReference>
<sequence>MKVETIPPNLFDLIQLDPYLDPFKGEICRRYTVFQETLNKIEKCGGIDKFTSGYKEFGLHVQSDGSVTCMEWAPGADSIALVGDFNNWDQQANVYTKGEFGRFTLSIPPSEDGTCRIKHGSKLKTAVTKDGKTTLKLSPWATYVTRPTDSVVYHQEMYNPPTRVELTDNHPVRPKSLRIYEAHVGISSPEGKVNTYRAFADDVIPRIARQGYNCIQLMAVMEHVYYASFGYQVTSFFGASSRCGTPDDLRYLVNKAHSLGLVILLDVVHSHASKNILDGLNEWDGTTDCYFHGSARGYHSQWDSRLFDYTKIEVLRFLLSNLRWWIDEYGFDGFRFDGVTSMIYHSHGLSDDFAGGYPMYFGLNADSDSIVYLTLANHFLHKKYPFVITIAEEVSGMPALCRPVEEGGQGFDYRLAMAIPDMWIKILKHEQDENWDLSKIVHTLEDRRYLESHVAYAESHDQALVGDKTLAFWMMDKEMYEFMSCLSPLTPIIERGLALHKEIRLLTMALGGEAWLNFIGNEFGHPEWLDFPREGNGESFHYARRQFNLADDQMLRYKFLNEWDRSMNLLEEKHGFLHKGNAYVSWKHQGDKVIVFERGPLIFIFNFHHEKSFADYKVGVNYANEFSIALCSDDEKYGGHSRVNATSKYHTFNSGYAERSHHVCVYIPSRSVSSSPRIDPSNSFIGPPPYMANSPYPDLFYRVGELSDGRVFFTSHLLFPGGGPPSDLTRPANVPLRPWTPVVKTAGKWHRTNVNGVMGPMGFMGEMTTTEKSTTVETTPSTTTTTQATTTTEAVRRAKIDPDIFTTTTQSTTTSTTTTPLPPSTTHRPPPPSSPSTLRPMGGSSRIAETTNLFNTQTVFGKKVDFALNPRFQPKFAFIPLDIPGNEKHEKFLLPSQAFIPKIPEPPVNPKRQIGLVDNEVEETRRKAIIDFRSFFHQLYEA</sequence>
<dbReference type="InterPro" id="IPR006048">
    <property type="entry name" value="A-amylase/branching_C"/>
</dbReference>
<feature type="region of interest" description="Disordered" evidence="6">
    <location>
        <begin position="772"/>
        <end position="791"/>
    </location>
</feature>
<feature type="compositionally biased region" description="Low complexity" evidence="6">
    <location>
        <begin position="806"/>
        <end position="819"/>
    </location>
</feature>